<gene>
    <name evidence="1" type="ORF">F1325_10095</name>
</gene>
<dbReference type="Gene3D" id="3.10.180.10">
    <property type="entry name" value="2,3-Dihydroxybiphenyl 1,2-Dioxygenase, domain 1"/>
    <property type="match status" value="1"/>
</dbReference>
<dbReference type="KEGG" id="pcol:F1325_10095"/>
<name>A0A6I7D7U0_9GAMM</name>
<sequence length="205" mass="22950">MVLFSSIPQLNDLTHELSLFEENMTLFANSLGIDLSIYHTDHVSLRCHDLALAEQWRTGLSQCGKCISDNVINGRPIYLFQLEIPLTILNQSVSIVELPFPTNKKYEYQGWEHIEQVISVEPAFLVDKVMSFLPETLPESVSLKISEPKGEKERVPNPTVAISNGKVTVKYHPYSLLEIVESECCSTLSGNSLLVSAQNSDGRIE</sequence>
<reference evidence="1 2" key="1">
    <citation type="submission" date="2019-09" db="EMBL/GenBank/DDBJ databases">
        <title>Emergence of a chromosome-mediated tetracycline resistance gene in Proteus strain.</title>
        <authorList>
            <person name="He D."/>
            <person name="Wang L."/>
        </authorList>
    </citation>
    <scope>NUCLEOTIDE SEQUENCE [LARGE SCALE GENOMIC DNA]</scope>
    <source>
        <strain evidence="1 2">T60</strain>
    </source>
</reference>
<dbReference type="Proteomes" id="UP000464700">
    <property type="component" value="Chromosome"/>
</dbReference>
<dbReference type="PANTHER" id="PTHR37519:SF1">
    <property type="entry name" value="DIHYDROXYBIPHENYL DIOXYGENASE DOMAIN-CONTAINING PROTEIN"/>
    <property type="match status" value="1"/>
</dbReference>
<evidence type="ECO:0000313" key="2">
    <source>
        <dbReference type="Proteomes" id="UP000464700"/>
    </source>
</evidence>
<dbReference type="PANTHER" id="PTHR37519">
    <property type="match status" value="1"/>
</dbReference>
<dbReference type="EMBL" id="CP043925">
    <property type="protein sequence ID" value="QHN10794.1"/>
    <property type="molecule type" value="Genomic_DNA"/>
</dbReference>
<proteinExistence type="predicted"/>
<dbReference type="AlphaFoldDB" id="A0A6I7D7U0"/>
<dbReference type="GO" id="GO:0005829">
    <property type="term" value="C:cytosol"/>
    <property type="evidence" value="ECO:0007669"/>
    <property type="project" value="TreeGrafter"/>
</dbReference>
<dbReference type="InterPro" id="IPR029068">
    <property type="entry name" value="Glyas_Bleomycin-R_OHBP_Dase"/>
</dbReference>
<dbReference type="CDD" id="cd07268">
    <property type="entry name" value="VOC_EcYecM_like"/>
    <property type="match status" value="1"/>
</dbReference>
<protein>
    <submittedName>
        <fullName evidence="1">VOC family protein</fullName>
    </submittedName>
</protein>
<evidence type="ECO:0000313" key="1">
    <source>
        <dbReference type="EMBL" id="QHN10794.1"/>
    </source>
</evidence>
<dbReference type="NCBIfam" id="NF008681">
    <property type="entry name" value="PRK11700.1-4"/>
    <property type="match status" value="1"/>
</dbReference>
<dbReference type="Pfam" id="PF06185">
    <property type="entry name" value="YecM"/>
    <property type="match status" value="1"/>
</dbReference>
<dbReference type="RefSeq" id="WP_160230396.1">
    <property type="nucleotide sequence ID" value="NZ_CP043925.1"/>
</dbReference>
<accession>A0A6I7D7U0</accession>
<dbReference type="InterPro" id="IPR010393">
    <property type="entry name" value="DUF991_YecM-like"/>
</dbReference>
<dbReference type="SUPFAM" id="SSF54593">
    <property type="entry name" value="Glyoxalase/Bleomycin resistance protein/Dihydroxybiphenyl dioxygenase"/>
    <property type="match status" value="1"/>
</dbReference>
<keyword evidence="2" id="KW-1185">Reference proteome</keyword>
<organism evidence="1 2">
    <name type="scientific">Proteus columbae</name>
    <dbReference type="NCBI Taxonomy" id="1987580"/>
    <lineage>
        <taxon>Bacteria</taxon>
        <taxon>Pseudomonadati</taxon>
        <taxon>Pseudomonadota</taxon>
        <taxon>Gammaproteobacteria</taxon>
        <taxon>Enterobacterales</taxon>
        <taxon>Morganellaceae</taxon>
        <taxon>Proteus</taxon>
    </lineage>
</organism>